<name>A0ABS5EUM4_9PROT</name>
<dbReference type="InterPro" id="IPR001242">
    <property type="entry name" value="Condensation_dom"/>
</dbReference>
<dbReference type="SUPFAM" id="SSF52777">
    <property type="entry name" value="CoA-dependent acyltransferases"/>
    <property type="match status" value="2"/>
</dbReference>
<evidence type="ECO:0000313" key="2">
    <source>
        <dbReference type="EMBL" id="MBR0664006.1"/>
    </source>
</evidence>
<reference evidence="3" key="1">
    <citation type="journal article" date="2021" name="Syst. Appl. Microbiol.">
        <title>Roseomonas hellenica sp. nov., isolated from roots of wild-growing Alkanna tinctoria.</title>
        <authorList>
            <person name="Rat A."/>
            <person name="Naranjo H.D."/>
            <person name="Lebbe L."/>
            <person name="Cnockaert M."/>
            <person name="Krigas N."/>
            <person name="Grigoriadou K."/>
            <person name="Maloupa E."/>
            <person name="Willems A."/>
        </authorList>
    </citation>
    <scope>NUCLEOTIDE SEQUENCE [LARGE SCALE GENOMIC DNA]</scope>
    <source>
        <strain evidence="3">LMG 31523</strain>
    </source>
</reference>
<dbReference type="Gene3D" id="3.30.559.30">
    <property type="entry name" value="Nonribosomal peptide synthetase, condensation domain"/>
    <property type="match status" value="1"/>
</dbReference>
<organism evidence="2 3">
    <name type="scientific">Plastoroseomonas hellenica</name>
    <dbReference type="NCBI Taxonomy" id="2687306"/>
    <lineage>
        <taxon>Bacteria</taxon>
        <taxon>Pseudomonadati</taxon>
        <taxon>Pseudomonadota</taxon>
        <taxon>Alphaproteobacteria</taxon>
        <taxon>Acetobacterales</taxon>
        <taxon>Acetobacteraceae</taxon>
        <taxon>Plastoroseomonas</taxon>
    </lineage>
</organism>
<comment type="caution">
    <text evidence="2">The sequence shown here is derived from an EMBL/GenBank/DDBJ whole genome shotgun (WGS) entry which is preliminary data.</text>
</comment>
<gene>
    <name evidence="2" type="ORF">GXW71_06515</name>
</gene>
<accession>A0ABS5EUM4</accession>
<keyword evidence="3" id="KW-1185">Reference proteome</keyword>
<dbReference type="Proteomes" id="UP001196870">
    <property type="component" value="Unassembled WGS sequence"/>
</dbReference>
<protein>
    <recommendedName>
        <fullName evidence="1">Condensation domain-containing protein</fullName>
    </recommendedName>
</protein>
<dbReference type="Pfam" id="PF00668">
    <property type="entry name" value="Condensation"/>
    <property type="match status" value="1"/>
</dbReference>
<evidence type="ECO:0000313" key="3">
    <source>
        <dbReference type="Proteomes" id="UP001196870"/>
    </source>
</evidence>
<dbReference type="InterPro" id="IPR023213">
    <property type="entry name" value="CAT-like_dom_sf"/>
</dbReference>
<evidence type="ECO:0000259" key="1">
    <source>
        <dbReference type="Pfam" id="PF00668"/>
    </source>
</evidence>
<feature type="domain" description="Condensation" evidence="1">
    <location>
        <begin position="15"/>
        <end position="174"/>
    </location>
</feature>
<dbReference type="EMBL" id="JAAGBB010000006">
    <property type="protein sequence ID" value="MBR0664006.1"/>
    <property type="molecule type" value="Genomic_DNA"/>
</dbReference>
<dbReference type="RefSeq" id="WP_211851610.1">
    <property type="nucleotide sequence ID" value="NZ_JAAGBB010000006.1"/>
</dbReference>
<sequence>MNANQRRYTRLFREHALSRINNMSLAFLVQARYRRSAVRESIRRLTDRHELLRAQISSCGDDMFTLLDQNEDALEIRFVEGFSPAGLEAAAAMITTQTHLSEESRPGRNLIRFFVLEGGETEWVLIVCASHIIMDGVSVRIVLKEFCLIYESIVNKTQLYLQDTRASHSDMVAQERHQITNAERPMETLAQSLSPIISSRTNIKDIGFSPTARARCPLDDTLWRQLSQISKRIGVRSSVPYLAAFLQSEWDMGRKDVLVKTVRAERGRLSDSGLVDNFIDLSILDFRAINNVAFEAYLLDVNKVVNAAGESKAMYWPLCERHFPCYYTHPYGIIDCEFSMLIAEGNKWVDSNAISLTRIDGAVQNTSTWAQYSRCLQVRPTRDGEGSLFLLYNTCVIEPAEAEAQIAAILKVLEDLAAAAAFTPD</sequence>
<proteinExistence type="predicted"/>
<dbReference type="Gene3D" id="3.30.559.10">
    <property type="entry name" value="Chloramphenicol acetyltransferase-like domain"/>
    <property type="match status" value="1"/>
</dbReference>